<dbReference type="InterPro" id="IPR027443">
    <property type="entry name" value="IPNS-like_sf"/>
</dbReference>
<comment type="caution">
    <text evidence="7">The sequence shown here is derived from an EMBL/GenBank/DDBJ whole genome shotgun (WGS) entry which is preliminary data.</text>
</comment>
<keyword evidence="7" id="KW-0223">Dioxygenase</keyword>
<evidence type="ECO:0000313" key="8">
    <source>
        <dbReference type="Proteomes" id="UP000233387"/>
    </source>
</evidence>
<dbReference type="SUPFAM" id="SSF51197">
    <property type="entry name" value="Clavaminate synthase-like"/>
    <property type="match status" value="1"/>
</dbReference>
<gene>
    <name evidence="7" type="ORF">Rain11_2123</name>
</gene>
<dbReference type="PANTHER" id="PTHR10209:SF881">
    <property type="entry name" value="FI07970P-RELATED"/>
    <property type="match status" value="1"/>
</dbReference>
<feature type="domain" description="Fe2OG dioxygenase" evidence="6">
    <location>
        <begin position="178"/>
        <end position="287"/>
    </location>
</feature>
<dbReference type="EMBL" id="NKXO01000036">
    <property type="protein sequence ID" value="PKQ67261.1"/>
    <property type="molecule type" value="Genomic_DNA"/>
</dbReference>
<evidence type="ECO:0000313" key="7">
    <source>
        <dbReference type="EMBL" id="PKQ67261.1"/>
    </source>
</evidence>
<reference evidence="7 8" key="1">
    <citation type="submission" date="2017-06" db="EMBL/GenBank/DDBJ databases">
        <title>Raineya orbicola gen. nov., sp. nov. a slightly thermophilic bacterium of the phylum Bacteroidetes and the description of Raineyaceae fam. nov.</title>
        <authorList>
            <person name="Albuquerque L."/>
            <person name="Polonia A.R.M."/>
            <person name="Barroso C."/>
            <person name="Froufe H.J.C."/>
            <person name="Lage O."/>
            <person name="Lobo-Da-Cunha A."/>
            <person name="Egas C."/>
            <person name="Da Costa M.S."/>
        </authorList>
    </citation>
    <scope>NUCLEOTIDE SEQUENCE [LARGE SCALE GENOMIC DNA]</scope>
    <source>
        <strain evidence="7 8">SPSPC-11</strain>
    </source>
</reference>
<dbReference type="GO" id="GO:0051213">
    <property type="term" value="F:dioxygenase activity"/>
    <property type="evidence" value="ECO:0007669"/>
    <property type="project" value="UniProtKB-KW"/>
</dbReference>
<evidence type="ECO:0000259" key="6">
    <source>
        <dbReference type="PROSITE" id="PS51471"/>
    </source>
</evidence>
<keyword evidence="2 5" id="KW-0479">Metal-binding</keyword>
<keyword evidence="3 5" id="KW-0560">Oxidoreductase</keyword>
<dbReference type="OrthoDB" id="21825at2"/>
<accession>A0A2N3IAA2</accession>
<keyword evidence="4 5" id="KW-0408">Iron</keyword>
<organism evidence="7 8">
    <name type="scientific">Raineya orbicola</name>
    <dbReference type="NCBI Taxonomy" id="2016530"/>
    <lineage>
        <taxon>Bacteria</taxon>
        <taxon>Pseudomonadati</taxon>
        <taxon>Bacteroidota</taxon>
        <taxon>Cytophagia</taxon>
        <taxon>Cytophagales</taxon>
        <taxon>Raineyaceae</taxon>
        <taxon>Raineya</taxon>
    </lineage>
</organism>
<dbReference type="GO" id="GO:0046872">
    <property type="term" value="F:metal ion binding"/>
    <property type="evidence" value="ECO:0007669"/>
    <property type="project" value="UniProtKB-KW"/>
</dbReference>
<dbReference type="PANTHER" id="PTHR10209">
    <property type="entry name" value="OXIDOREDUCTASE, 2OG-FE II OXYGENASE FAMILY PROTEIN"/>
    <property type="match status" value="1"/>
</dbReference>
<dbReference type="Pfam" id="PF03171">
    <property type="entry name" value="2OG-FeII_Oxy"/>
    <property type="match status" value="1"/>
</dbReference>
<dbReference type="Proteomes" id="UP000233387">
    <property type="component" value="Unassembled WGS sequence"/>
</dbReference>
<proteinExistence type="inferred from homology"/>
<dbReference type="AlphaFoldDB" id="A0A2N3IAA2"/>
<dbReference type="Pfam" id="PF14226">
    <property type="entry name" value="DIOX_N"/>
    <property type="match status" value="1"/>
</dbReference>
<evidence type="ECO:0000256" key="2">
    <source>
        <dbReference type="ARBA" id="ARBA00022723"/>
    </source>
</evidence>
<dbReference type="Gene3D" id="2.60.120.330">
    <property type="entry name" value="B-lactam Antibiotic, Isopenicillin N Synthase, Chain"/>
    <property type="match status" value="1"/>
</dbReference>
<comment type="similarity">
    <text evidence="1 5">Belongs to the iron/ascorbate-dependent oxidoreductase family.</text>
</comment>
<sequence>MQAKEILYDAIPSLDLADFTSGDPVRKKQFVEKLGEAYNNIGFVAIKNHGLSDELVENLYKAVKAFFALPDEVKKKYEIEGLAGQRGYTGKNKEHAKGRNVGDLKEFYHVGQEISEIPDNDPVKKEYPANIFPEEVPEFKTYTLQAYRILENTGKMMLRAIALYLGLDEYYFDDKVAYGNSILRALHYYPIEDPDSVPADAVRAAAHGDINLITLLMGASAEGLQVLRRDGQWIPITALPEQIVVNVGDMLDRLTNNKLKSTIHRVVNPPREKMNTSRYSIPFFMHPRSEMDLTCLPSCIDEDHPKLYSDMTAGEFLEERLYELGLKK</sequence>
<evidence type="ECO:0000256" key="3">
    <source>
        <dbReference type="ARBA" id="ARBA00023002"/>
    </source>
</evidence>
<protein>
    <submittedName>
        <fullName evidence="7">Isopenicillin N synthase and dioxygenase-like protein</fullName>
    </submittedName>
</protein>
<evidence type="ECO:0000256" key="5">
    <source>
        <dbReference type="RuleBase" id="RU003682"/>
    </source>
</evidence>
<dbReference type="InterPro" id="IPR005123">
    <property type="entry name" value="Oxoglu/Fe-dep_dioxygenase_dom"/>
</dbReference>
<dbReference type="InterPro" id="IPR026992">
    <property type="entry name" value="DIOX_N"/>
</dbReference>
<name>A0A2N3IAA2_9BACT</name>
<evidence type="ECO:0000256" key="4">
    <source>
        <dbReference type="ARBA" id="ARBA00023004"/>
    </source>
</evidence>
<dbReference type="PRINTS" id="PR00682">
    <property type="entry name" value="IPNSYNTHASE"/>
</dbReference>
<dbReference type="InterPro" id="IPR044861">
    <property type="entry name" value="IPNS-like_FE2OG_OXY"/>
</dbReference>
<dbReference type="RefSeq" id="WP_101359389.1">
    <property type="nucleotide sequence ID" value="NZ_NKXO01000036.1"/>
</dbReference>
<dbReference type="PROSITE" id="PS51471">
    <property type="entry name" value="FE2OG_OXY"/>
    <property type="match status" value="1"/>
</dbReference>
<keyword evidence="8" id="KW-1185">Reference proteome</keyword>
<evidence type="ECO:0000256" key="1">
    <source>
        <dbReference type="ARBA" id="ARBA00008056"/>
    </source>
</evidence>